<dbReference type="Pfam" id="PF12728">
    <property type="entry name" value="HTH_17"/>
    <property type="match status" value="1"/>
</dbReference>
<dbReference type="AlphaFoldDB" id="A0A285R2H6"/>
<dbReference type="InterPro" id="IPR009061">
    <property type="entry name" value="DNA-bd_dom_put_sf"/>
</dbReference>
<accession>A0A285R2H6</accession>
<gene>
    <name evidence="2" type="ORF">SAMN06297144_3454</name>
</gene>
<dbReference type="EMBL" id="OBMI01000004">
    <property type="protein sequence ID" value="SOB88303.1"/>
    <property type="molecule type" value="Genomic_DNA"/>
</dbReference>
<proteinExistence type="predicted"/>
<reference evidence="2 3" key="1">
    <citation type="submission" date="2017-07" db="EMBL/GenBank/DDBJ databases">
        <authorList>
            <person name="Sun Z.S."/>
            <person name="Albrecht U."/>
            <person name="Echele G."/>
            <person name="Lee C.C."/>
        </authorList>
    </citation>
    <scope>NUCLEOTIDE SEQUENCE [LARGE SCALE GENOMIC DNA]</scope>
    <source>
        <strain evidence="2 3">CGMCC 1.12672</strain>
    </source>
</reference>
<dbReference type="InterPro" id="IPR041657">
    <property type="entry name" value="HTH_17"/>
</dbReference>
<evidence type="ECO:0000313" key="2">
    <source>
        <dbReference type="EMBL" id="SOB88303.1"/>
    </source>
</evidence>
<dbReference type="OrthoDB" id="7582969at2"/>
<protein>
    <submittedName>
        <fullName evidence="2">DNA binding domain-containing protein, excisionase family</fullName>
    </submittedName>
</protein>
<feature type="domain" description="Helix-turn-helix" evidence="1">
    <location>
        <begin position="11"/>
        <end position="54"/>
    </location>
</feature>
<dbReference type="InterPro" id="IPR010093">
    <property type="entry name" value="SinI_DNA-bd"/>
</dbReference>
<dbReference type="RefSeq" id="WP_097065195.1">
    <property type="nucleotide sequence ID" value="NZ_OBMI01000004.1"/>
</dbReference>
<evidence type="ECO:0000313" key="3">
    <source>
        <dbReference type="Proteomes" id="UP000219494"/>
    </source>
</evidence>
<name>A0A285R2H6_9SPHN</name>
<dbReference type="NCBIfam" id="TIGR01764">
    <property type="entry name" value="excise"/>
    <property type="match status" value="1"/>
</dbReference>
<dbReference type="GO" id="GO:0003677">
    <property type="term" value="F:DNA binding"/>
    <property type="evidence" value="ECO:0007669"/>
    <property type="project" value="InterPro"/>
</dbReference>
<sequence length="58" mass="6566">MTLTEDLLTGADAAAEFLGLRPRQVYRLVEEGHLPVVRKGRMLFFRKSELERAFTSAA</sequence>
<organism evidence="2 3">
    <name type="scientific">Sphingomonas guangdongensis</name>
    <dbReference type="NCBI Taxonomy" id="1141890"/>
    <lineage>
        <taxon>Bacteria</taxon>
        <taxon>Pseudomonadati</taxon>
        <taxon>Pseudomonadota</taxon>
        <taxon>Alphaproteobacteria</taxon>
        <taxon>Sphingomonadales</taxon>
        <taxon>Sphingomonadaceae</taxon>
        <taxon>Sphingomonas</taxon>
    </lineage>
</organism>
<keyword evidence="3" id="KW-1185">Reference proteome</keyword>
<evidence type="ECO:0000259" key="1">
    <source>
        <dbReference type="Pfam" id="PF12728"/>
    </source>
</evidence>
<dbReference type="SUPFAM" id="SSF46955">
    <property type="entry name" value="Putative DNA-binding domain"/>
    <property type="match status" value="1"/>
</dbReference>
<dbReference type="Proteomes" id="UP000219494">
    <property type="component" value="Unassembled WGS sequence"/>
</dbReference>